<evidence type="ECO:0000313" key="3">
    <source>
        <dbReference type="EMBL" id="BDI06291.1"/>
    </source>
</evidence>
<evidence type="ECO:0000313" key="4">
    <source>
        <dbReference type="Proteomes" id="UP001057498"/>
    </source>
</evidence>
<dbReference type="Pfam" id="PF07514">
    <property type="entry name" value="TraI_2"/>
    <property type="match status" value="1"/>
</dbReference>
<feature type="region of interest" description="Disordered" evidence="1">
    <location>
        <begin position="379"/>
        <end position="410"/>
    </location>
</feature>
<dbReference type="NCBIfam" id="NF041494">
    <property type="entry name" value="MobH"/>
    <property type="match status" value="1"/>
</dbReference>
<feature type="compositionally biased region" description="Low complexity" evidence="1">
    <location>
        <begin position="379"/>
        <end position="390"/>
    </location>
</feature>
<sequence length="539" mass="57737">MVAIDSLLAAQAGWLTRIRLAHGGGIAGFEAELLPLIQRYASCVHLLPAAAEGPFSEAGGLFQLGLQTAFFALQGTDARIFAGPSSLTTRQQLEPRWRLATFAAGLCSELHRVADRLEVSDEAGQQRWHPLLEPLMDWLQRQQLRHYQFRWLPCRPAARSLGLFLLPQMLPEALLRQLAEGHDLVLPHLMASVSGVPVYPEPNVLDALVRRALWLCLQQGTSPSNSGEDPAWADEVLQRELIDGMRQLAASDPGWVVNREKSRLWWAADGAYVVWPGGGEDVLRLLTANGLSGLPKGAKEAAELLLRSGAVEPRPDGSEFWSIRPPGGRGAVNALKLRHPGQVGLGCDAAPAMPLADELCNRSTPAAAMAVPRRPVEAIAPSPAATPPESSAEERFAQATVSAMPTSPTEQLPLIEDSAEPTSEAAPSPPEPTWVLDAPLRLNPAIRSALAVALASPALQPQWEARASEPQTQSPLFVPLSALSGTGPQPAAILRALREAGMLEAAEGEAPTVQRMLEGASVPGLLLSAPYLRQRTDAC</sequence>
<accession>A0ABM7YP99</accession>
<gene>
    <name evidence="3" type="ORF">CATMQ487_32610</name>
</gene>
<feature type="domain" description="Uncharacterised" evidence="2">
    <location>
        <begin position="11"/>
        <end position="318"/>
    </location>
</feature>
<dbReference type="Proteomes" id="UP001057498">
    <property type="component" value="Chromosome"/>
</dbReference>
<organism evidence="3 4">
    <name type="scientific">Sphaerotilus microaerophilus</name>
    <dbReference type="NCBI Taxonomy" id="2914710"/>
    <lineage>
        <taxon>Bacteria</taxon>
        <taxon>Pseudomonadati</taxon>
        <taxon>Pseudomonadota</taxon>
        <taxon>Betaproteobacteria</taxon>
        <taxon>Burkholderiales</taxon>
        <taxon>Sphaerotilaceae</taxon>
        <taxon>Sphaerotilus</taxon>
    </lineage>
</organism>
<keyword evidence="4" id="KW-1185">Reference proteome</keyword>
<evidence type="ECO:0000256" key="1">
    <source>
        <dbReference type="SAM" id="MobiDB-lite"/>
    </source>
</evidence>
<dbReference type="Gene3D" id="1.10.3210.40">
    <property type="match status" value="1"/>
</dbReference>
<name>A0ABM7YP99_9BURK</name>
<dbReference type="InterPro" id="IPR011119">
    <property type="entry name" value="Unchr_helicase_relaxase_TraI"/>
</dbReference>
<dbReference type="EMBL" id="AP025730">
    <property type="protein sequence ID" value="BDI06291.1"/>
    <property type="molecule type" value="Genomic_DNA"/>
</dbReference>
<proteinExistence type="predicted"/>
<reference evidence="3" key="1">
    <citation type="submission" date="2022-04" db="EMBL/GenBank/DDBJ databases">
        <title>Whole genome sequence of Sphaerotilus sp. FB-5.</title>
        <authorList>
            <person name="Takeda M."/>
            <person name="Narihara S."/>
            <person name="Akimoto M."/>
            <person name="Akimoto R."/>
            <person name="Nishiyashiki S."/>
            <person name="Murakami T."/>
        </authorList>
    </citation>
    <scope>NUCLEOTIDE SEQUENCE</scope>
    <source>
        <strain evidence="3">FB-5</strain>
    </source>
</reference>
<evidence type="ECO:0000259" key="2">
    <source>
        <dbReference type="Pfam" id="PF07514"/>
    </source>
</evidence>
<feature type="compositionally biased region" description="Polar residues" evidence="1">
    <location>
        <begin position="399"/>
        <end position="410"/>
    </location>
</feature>
<protein>
    <recommendedName>
        <fullName evidence="2">Uncharacterized domain-containing protein</fullName>
    </recommendedName>
</protein>